<evidence type="ECO:0000313" key="3">
    <source>
        <dbReference type="Proteomes" id="UP000824469"/>
    </source>
</evidence>
<dbReference type="Proteomes" id="UP000824469">
    <property type="component" value="Unassembled WGS sequence"/>
</dbReference>
<comment type="caution">
    <text evidence="2">The sequence shown here is derived from an EMBL/GenBank/DDBJ whole genome shotgun (WGS) entry which is preliminary data.</text>
</comment>
<dbReference type="Pfam" id="PF00514">
    <property type="entry name" value="Arm"/>
    <property type="match status" value="1"/>
</dbReference>
<dbReference type="PROSITE" id="PS50176">
    <property type="entry name" value="ARM_REPEAT"/>
    <property type="match status" value="5"/>
</dbReference>
<feature type="repeat" description="ARM" evidence="1">
    <location>
        <begin position="483"/>
        <end position="510"/>
    </location>
</feature>
<feature type="repeat" description="ARM" evidence="1">
    <location>
        <begin position="185"/>
        <end position="227"/>
    </location>
</feature>
<dbReference type="SUPFAM" id="SSF48371">
    <property type="entry name" value="ARM repeat"/>
    <property type="match status" value="7"/>
</dbReference>
<protein>
    <recommendedName>
        <fullName evidence="4">C2 domain-containing protein</fullName>
    </recommendedName>
</protein>
<dbReference type="OMA" id="NMEIRIG"/>
<dbReference type="SMART" id="SM00185">
    <property type="entry name" value="ARM"/>
    <property type="match status" value="18"/>
</dbReference>
<feature type="repeat" description="ARM" evidence="1">
    <location>
        <begin position="227"/>
        <end position="271"/>
    </location>
</feature>
<feature type="repeat" description="ARM" evidence="1">
    <location>
        <begin position="1778"/>
        <end position="1821"/>
    </location>
</feature>
<accession>A0AA38FNQ3</accession>
<reference evidence="2 3" key="1">
    <citation type="journal article" date="2021" name="Nat. Plants">
        <title>The Taxus genome provides insights into paclitaxel biosynthesis.</title>
        <authorList>
            <person name="Xiong X."/>
            <person name="Gou J."/>
            <person name="Liao Q."/>
            <person name="Li Y."/>
            <person name="Zhou Q."/>
            <person name="Bi G."/>
            <person name="Li C."/>
            <person name="Du R."/>
            <person name="Wang X."/>
            <person name="Sun T."/>
            <person name="Guo L."/>
            <person name="Liang H."/>
            <person name="Lu P."/>
            <person name="Wu Y."/>
            <person name="Zhang Z."/>
            <person name="Ro D.K."/>
            <person name="Shang Y."/>
            <person name="Huang S."/>
            <person name="Yan J."/>
        </authorList>
    </citation>
    <scope>NUCLEOTIDE SEQUENCE [LARGE SCALE GENOMIC DNA]</scope>
    <source>
        <tissue evidence="2">Leaf</tissue>
    </source>
</reference>
<dbReference type="GO" id="GO:2001006">
    <property type="term" value="P:regulation of cellulose biosynthetic process"/>
    <property type="evidence" value="ECO:0007669"/>
    <property type="project" value="InterPro"/>
</dbReference>
<proteinExistence type="predicted"/>
<dbReference type="InterPro" id="IPR000225">
    <property type="entry name" value="Armadillo"/>
</dbReference>
<dbReference type="PANTHER" id="PTHR46369:SF1">
    <property type="entry name" value="PROTEIN CELLULOSE SYNTHASE INTERACTIVE 3"/>
    <property type="match status" value="1"/>
</dbReference>
<evidence type="ECO:0000313" key="2">
    <source>
        <dbReference type="EMBL" id="KAH9307091.1"/>
    </source>
</evidence>
<keyword evidence="3" id="KW-1185">Reference proteome</keyword>
<dbReference type="InterPro" id="IPR011989">
    <property type="entry name" value="ARM-like"/>
</dbReference>
<dbReference type="InterPro" id="IPR016024">
    <property type="entry name" value="ARM-type_fold"/>
</dbReference>
<dbReference type="GO" id="GO:0051211">
    <property type="term" value="P:anisotropic cell growth"/>
    <property type="evidence" value="ECO:0007669"/>
    <property type="project" value="InterPro"/>
</dbReference>
<dbReference type="InterPro" id="IPR044297">
    <property type="entry name" value="CSI1/2/3"/>
</dbReference>
<dbReference type="GO" id="GO:0010330">
    <property type="term" value="C:cellulose synthase complex"/>
    <property type="evidence" value="ECO:0007669"/>
    <property type="project" value="InterPro"/>
</dbReference>
<dbReference type="GO" id="GO:0008017">
    <property type="term" value="F:microtubule binding"/>
    <property type="evidence" value="ECO:0007669"/>
    <property type="project" value="InterPro"/>
</dbReference>
<dbReference type="EMBL" id="JAHRHJ020000008">
    <property type="protein sequence ID" value="KAH9307091.1"/>
    <property type="molecule type" value="Genomic_DNA"/>
</dbReference>
<dbReference type="Gene3D" id="1.25.10.10">
    <property type="entry name" value="Leucine-rich Repeat Variant"/>
    <property type="match status" value="8"/>
</dbReference>
<feature type="repeat" description="ARM" evidence="1">
    <location>
        <begin position="1149"/>
        <end position="1193"/>
    </location>
</feature>
<evidence type="ECO:0000256" key="1">
    <source>
        <dbReference type="PROSITE-ProRule" id="PRU00259"/>
    </source>
</evidence>
<evidence type="ECO:0008006" key="4">
    <source>
        <dbReference type="Google" id="ProtNLM"/>
    </source>
</evidence>
<sequence>MEDPDGMWANIAQLIEQLRTSSSTIHEKELVTQRLLNIAKLGKHARIAICSHSQAIPSLIALLKSGTTTAKFNVASALGVLCQEEELRIKVLLGGCVPPLLGLLKLGSVEAQKAAAKAIYAVSHGSLTDHVGSKIFVTEGVVTCLWDQLGTNCNRDKFIDGLLTGALRNLCSYTEGFWNLTIEVGGVEILVTLLFSRNPVAQANASFLLANLILASEASSVLVDEAGAVKSLLKLLGSENETSVRAEAVGALQALSSKLERARKSLVDAGGIPLLISTIAAPSKESLHGDSTQALQENAMKALAYILGGMSPVVCSLRESIKSCSNDIQVADIIGALSYALLIFPESESEDSINAVELEHLLITQLKPVISRLVQKRAVEALASLYGNSYFQRHLYHAEAKKLLVGLMTIATTEVREELTHSLKSLCTTSSDIWQSLRGREGVQLLISLLGLSSERHQEYAVALLSIICLEVDDGKWAITAAGGIPPLVQLLETGSVKAKEDAALVLRNLCCHSRDICACVQSAEAVPAFLCLLKDSSTKGQEIASEALRYLIQNADPSTFGQLRTLLLGDCPESKVHILEVLGHMLSLASLEDLVCEGTAANESLQTVLHLLGSSNLDIQENSASVLADVFDVHKNISASLGRLEFISPLISLLGSGTESISIQSARALAALFLSIEINTHMYFDAKDAIKPLVNLTKSPSIAAVEMGIIALANLLLDGPIAEEALANDIIPPLTRVLREGTLGGKQHAADALARLIRDGPVDHVFIETIHRCRTVLHLVSFLSTTNLEGIIKAKVLEVLALLSKEKRGGAVNHPLWEVLAEAPNYLEPLVTCLEVGLPSIQEKAIEILSKLCQDIPVALGDMLTRTSGCTNGLCDCIMHSSSLEVKVGGTALLICAAKQHKQKTLEVLNGSGTFEELVQSLVNMLKLSTGIIDCEFAKIEENKGYNSQKNFMELDGQVEVESFSDPDHVSILGGNLALWLLSILASHDKECKITIMEAGTVEVLTHKLSYYSSNACQAHLEVNEGIWVGALLLALLFQDKDVIEATATMRAIASLALLLSYGDVINKYFAAQALASLVCNGNKGILIAVANSGAIGRLIPILGSVDSDIANLGILSEEYSLVRHPDQVVLEQIFQVDEIKVSATARKSIPALVELLKPIPDRPGAPPLALSILSKIAKSSDANKLAIAEAGALEAVTKYISLGPQDSIEEAGVDLLRILFENYELRHHEAAMGAASQLVAVLRLGSRGARYNAIRALEEVFDAKKIKCSDTSKKAIKPLVEILIAGSEKEQEATISALIKLSVENPPRALAIADNENNPVGCLQKILSTSCSLQLKECAAKLFCLLLRNSRAETTSAASNSIESLVELLKTDCTAVQEAGAYALDKLLDNEQQAEHAVACGAVVPLVQLVVGTSYPLLEAAISALIKLAKGHSFCKIDMVKAGVIDYALQVFPVVPDSLCALISELFRILTNTSSIAKAAAAVRLVEPLFLALTRPDMSTRGQNNALQAIINILNKCQCFPDLKLAPDQAIEPVVILLESPSQTVKQLGAELLSYLLAEEHFRCDTLTQQAVAALVQLAGIGIESLQEKAIKALEHASVSWPNAIADADGIIQLSKVILQVDPRPSYSLWESAAVVISNVLRFSSQYYFKVPLAVLVELLRSSSEATVAVSLSALVVLERDDASSAEMMAEAGIVKSLLELLKCHQCEEVASRLLEALFNNSRVRDMKVAKHAISPLSQYLLDPQTRAQPARLLAALALGDLFQHDGLARTTDSVSACRALVSLLEDQPTEDMQTVAICALQNLVAHSRTNRRAVAEAGGIQVVQELLASTNSEISAQAALLIKLMFSSHVLKDHVSSEILHSLTGMAAKALLHKAGISDAFCVVFGKEVM</sequence>
<gene>
    <name evidence="2" type="ORF">KI387_011495</name>
</gene>
<organism evidence="2 3">
    <name type="scientific">Taxus chinensis</name>
    <name type="common">Chinese yew</name>
    <name type="synonym">Taxus wallichiana var. chinensis</name>
    <dbReference type="NCBI Taxonomy" id="29808"/>
    <lineage>
        <taxon>Eukaryota</taxon>
        <taxon>Viridiplantae</taxon>
        <taxon>Streptophyta</taxon>
        <taxon>Embryophyta</taxon>
        <taxon>Tracheophyta</taxon>
        <taxon>Spermatophyta</taxon>
        <taxon>Pinopsida</taxon>
        <taxon>Pinidae</taxon>
        <taxon>Conifers II</taxon>
        <taxon>Cupressales</taxon>
        <taxon>Taxaceae</taxon>
        <taxon>Taxus</taxon>
    </lineage>
</organism>
<name>A0AA38FNQ3_TAXCH</name>
<dbReference type="PANTHER" id="PTHR46369">
    <property type="entry name" value="PROTEIN CELLULOSE SYNTHASE INTERACTIVE 1"/>
    <property type="match status" value="1"/>
</dbReference>